<dbReference type="InterPro" id="IPR008621">
    <property type="entry name" value="Cbb3-typ_cyt_oxidase_comp"/>
</dbReference>
<protein>
    <submittedName>
        <fullName evidence="2">CcoQ/FixQ family Cbb3-type cytochrome c oxidase assembly chaperone</fullName>
    </submittedName>
</protein>
<dbReference type="Proteomes" id="UP000249633">
    <property type="component" value="Unassembled WGS sequence"/>
</dbReference>
<evidence type="ECO:0000256" key="1">
    <source>
        <dbReference type="SAM" id="Phobius"/>
    </source>
</evidence>
<feature type="transmembrane region" description="Helical" evidence="1">
    <location>
        <begin position="6"/>
        <end position="26"/>
    </location>
</feature>
<keyword evidence="1" id="KW-1133">Transmembrane helix</keyword>
<gene>
    <name evidence="2" type="ORF">DI603_01320</name>
</gene>
<proteinExistence type="predicted"/>
<dbReference type="EMBL" id="QFOD01000001">
    <property type="protein sequence ID" value="PZP36629.1"/>
    <property type="molecule type" value="Genomic_DNA"/>
</dbReference>
<sequence>MGINELRVAVTLVSLAVFIGIVVWAWSARRRERFEAAAQLPFEGEDA</sequence>
<organism evidence="2 3">
    <name type="scientific">Roseateles depolymerans</name>
    <dbReference type="NCBI Taxonomy" id="76731"/>
    <lineage>
        <taxon>Bacteria</taxon>
        <taxon>Pseudomonadati</taxon>
        <taxon>Pseudomonadota</taxon>
        <taxon>Betaproteobacteria</taxon>
        <taxon>Burkholderiales</taxon>
        <taxon>Sphaerotilaceae</taxon>
        <taxon>Roseateles</taxon>
    </lineage>
</organism>
<evidence type="ECO:0000313" key="3">
    <source>
        <dbReference type="Proteomes" id="UP000249633"/>
    </source>
</evidence>
<comment type="caution">
    <text evidence="2">The sequence shown here is derived from an EMBL/GenBank/DDBJ whole genome shotgun (WGS) entry which is preliminary data.</text>
</comment>
<evidence type="ECO:0000313" key="2">
    <source>
        <dbReference type="EMBL" id="PZP36629.1"/>
    </source>
</evidence>
<keyword evidence="1" id="KW-0812">Transmembrane</keyword>
<keyword evidence="1" id="KW-0472">Membrane</keyword>
<dbReference type="AlphaFoldDB" id="A0A2W5G3M2"/>
<dbReference type="Pfam" id="PF05545">
    <property type="entry name" value="FixQ"/>
    <property type="match status" value="1"/>
</dbReference>
<reference evidence="2 3" key="1">
    <citation type="submission" date="2017-08" db="EMBL/GenBank/DDBJ databases">
        <title>Infants hospitalized years apart are colonized by the same room-sourced microbial strains.</title>
        <authorList>
            <person name="Brooks B."/>
            <person name="Olm M.R."/>
            <person name="Firek B.A."/>
            <person name="Baker R."/>
            <person name="Thomas B.C."/>
            <person name="Morowitz M.J."/>
            <person name="Banfield J.F."/>
        </authorList>
    </citation>
    <scope>NUCLEOTIDE SEQUENCE [LARGE SCALE GENOMIC DNA]</scope>
    <source>
        <strain evidence="2">S2_012_000_R2_81</strain>
    </source>
</reference>
<accession>A0A2W5G3M2</accession>
<name>A0A2W5G3M2_9BURK</name>